<evidence type="ECO:0000313" key="2">
    <source>
        <dbReference type="EMBL" id="RUR23624.1"/>
    </source>
</evidence>
<gene>
    <name evidence="1" type="ORF">DGG96_05275</name>
    <name evidence="2" type="ORF">ELY20_06340</name>
</gene>
<reference evidence="1 3" key="1">
    <citation type="submission" date="2018-05" db="EMBL/GenBank/DDBJ databases">
        <title>Legionella qingyii sp.nov., whole genome shotgun sequence.</title>
        <authorList>
            <person name="Wu H."/>
            <person name="Zhu Q."/>
            <person name="Hu C."/>
        </authorList>
    </citation>
    <scope>NUCLEOTIDE SEQUENCE [LARGE SCALE GENOMIC DNA]</scope>
    <source>
        <strain evidence="1 3">HEB18</strain>
    </source>
</reference>
<dbReference type="AlphaFoldDB" id="A0A317U6M5"/>
<dbReference type="EMBL" id="QHJG01000006">
    <property type="protein sequence ID" value="PWY56818.1"/>
    <property type="molecule type" value="Genomic_DNA"/>
</dbReference>
<dbReference type="InterPro" id="IPR049927">
    <property type="entry name" value="DotY_N"/>
</dbReference>
<accession>A0A317U6M5</accession>
<reference evidence="2 4" key="2">
    <citation type="submission" date="2018-12" db="EMBL/GenBank/DDBJ databases">
        <title>Legionella sp,whole genome shotgun sequence.</title>
        <authorList>
            <person name="Wu H."/>
        </authorList>
    </citation>
    <scope>NUCLEOTIDE SEQUENCE [LARGE SCALE GENOMIC DNA]</scope>
    <source>
        <strain evidence="4">km489</strain>
        <strain evidence="2">Km489</strain>
    </source>
</reference>
<sequence>MSANSSVISSVDDRAFVREDLLKAMQLAGNSAELAQYLTKQVHEIVDNSRVFKKPEKMQVGQQILKAVDEFAQLVAYKFSEEAKQIWAGITPSTKFENIHRGITQEAVESLSKKGYEGIRFDFAIKQTGEEKGHFVRGYASSEKGAPPLDGETVDSLDRLFNAWLANEHQVLTEDGFFFKTDAEGNKTRQLTLDEVEEIMADSAQGFKDYLQSNHVETQLVSRQREYPGEHRLEETKKAAAQKAVERVIEAEEAEKVEAEVQPTHIGPT</sequence>
<dbReference type="Proteomes" id="UP000247152">
    <property type="component" value="Unassembled WGS sequence"/>
</dbReference>
<dbReference type="CDD" id="cd22643">
    <property type="entry name" value="DotY_NTD"/>
    <property type="match status" value="1"/>
</dbReference>
<comment type="caution">
    <text evidence="1">The sequence shown here is derived from an EMBL/GenBank/DDBJ whole genome shotgun (WGS) entry which is preliminary data.</text>
</comment>
<dbReference type="Pfam" id="PF23131">
    <property type="entry name" value="DotY"/>
    <property type="match status" value="1"/>
</dbReference>
<name>A0A317U6M5_9GAMM</name>
<dbReference type="OrthoDB" id="5635174at2"/>
<dbReference type="RefSeq" id="WP_110141909.1">
    <property type="nucleotide sequence ID" value="NZ_QHJG01000006.1"/>
</dbReference>
<evidence type="ECO:0000313" key="4">
    <source>
        <dbReference type="Proteomes" id="UP000287374"/>
    </source>
</evidence>
<evidence type="ECO:0000313" key="3">
    <source>
        <dbReference type="Proteomes" id="UP000247152"/>
    </source>
</evidence>
<organism evidence="1 3">
    <name type="scientific">Legionella qingyii</name>
    <dbReference type="NCBI Taxonomy" id="2184757"/>
    <lineage>
        <taxon>Bacteria</taxon>
        <taxon>Pseudomonadati</taxon>
        <taxon>Pseudomonadota</taxon>
        <taxon>Gammaproteobacteria</taxon>
        <taxon>Legionellales</taxon>
        <taxon>Legionellaceae</taxon>
        <taxon>Legionella</taxon>
    </lineage>
</organism>
<evidence type="ECO:0000313" key="1">
    <source>
        <dbReference type="EMBL" id="PWY56818.1"/>
    </source>
</evidence>
<proteinExistence type="predicted"/>
<dbReference type="EMBL" id="RZGX01000007">
    <property type="protein sequence ID" value="RUR23624.1"/>
    <property type="molecule type" value="Genomic_DNA"/>
</dbReference>
<protein>
    <recommendedName>
        <fullName evidence="5">Substrate of the Dot/Icm secretion system</fullName>
    </recommendedName>
</protein>
<keyword evidence="4" id="KW-1185">Reference proteome</keyword>
<dbReference type="InterPro" id="IPR056465">
    <property type="entry name" value="DotY"/>
</dbReference>
<dbReference type="Proteomes" id="UP000287374">
    <property type="component" value="Unassembled WGS sequence"/>
</dbReference>
<evidence type="ECO:0008006" key="5">
    <source>
        <dbReference type="Google" id="ProtNLM"/>
    </source>
</evidence>